<dbReference type="InterPro" id="IPR005123">
    <property type="entry name" value="Oxoglu/Fe-dep_dioxygenase_dom"/>
</dbReference>
<dbReference type="Pfam" id="PF14226">
    <property type="entry name" value="DIOX_N"/>
    <property type="match status" value="1"/>
</dbReference>
<gene>
    <name evidence="4" type="ORF">Micbo1qcDRAFT_153860</name>
</gene>
<dbReference type="SUPFAM" id="SSF51197">
    <property type="entry name" value="Clavaminate synthase-like"/>
    <property type="match status" value="1"/>
</dbReference>
<dbReference type="OrthoDB" id="406156at2759"/>
<evidence type="ECO:0000256" key="1">
    <source>
        <dbReference type="ARBA" id="ARBA00008056"/>
    </source>
</evidence>
<dbReference type="Proteomes" id="UP000070501">
    <property type="component" value="Unassembled WGS sequence"/>
</dbReference>
<dbReference type="GO" id="GO:0044283">
    <property type="term" value="P:small molecule biosynthetic process"/>
    <property type="evidence" value="ECO:0007669"/>
    <property type="project" value="UniProtKB-ARBA"/>
</dbReference>
<dbReference type="InterPro" id="IPR050231">
    <property type="entry name" value="Iron_ascorbate_oxido_reductase"/>
</dbReference>
<accession>A0A136IL99</accession>
<dbReference type="STRING" id="196109.A0A136IL99"/>
<evidence type="ECO:0000313" key="4">
    <source>
        <dbReference type="EMBL" id="KXJ85757.1"/>
    </source>
</evidence>
<keyword evidence="2" id="KW-0560">Oxidoreductase</keyword>
<evidence type="ECO:0000259" key="3">
    <source>
        <dbReference type="PROSITE" id="PS51471"/>
    </source>
</evidence>
<reference evidence="5" key="1">
    <citation type="submission" date="2016-02" db="EMBL/GenBank/DDBJ databases">
        <title>Draft genome sequence of Microdochium bolleyi, a fungal endophyte of beachgrass.</title>
        <authorList>
            <consortium name="DOE Joint Genome Institute"/>
            <person name="David A.S."/>
            <person name="May G."/>
            <person name="Haridas S."/>
            <person name="Lim J."/>
            <person name="Wang M."/>
            <person name="Labutti K."/>
            <person name="Lipzen A."/>
            <person name="Barry K."/>
            <person name="Grigoriev I.V."/>
        </authorList>
    </citation>
    <scope>NUCLEOTIDE SEQUENCE [LARGE SCALE GENOMIC DNA]</scope>
    <source>
        <strain evidence="5">J235TASD1</strain>
    </source>
</reference>
<dbReference type="FunFam" id="2.60.120.330:FF:000040">
    <property type="entry name" value="Chromosome 21, whole genome shotgun sequence"/>
    <property type="match status" value="1"/>
</dbReference>
<organism evidence="4 5">
    <name type="scientific">Microdochium bolleyi</name>
    <dbReference type="NCBI Taxonomy" id="196109"/>
    <lineage>
        <taxon>Eukaryota</taxon>
        <taxon>Fungi</taxon>
        <taxon>Dikarya</taxon>
        <taxon>Ascomycota</taxon>
        <taxon>Pezizomycotina</taxon>
        <taxon>Sordariomycetes</taxon>
        <taxon>Xylariomycetidae</taxon>
        <taxon>Xylariales</taxon>
        <taxon>Microdochiaceae</taxon>
        <taxon>Microdochium</taxon>
    </lineage>
</organism>
<dbReference type="AlphaFoldDB" id="A0A136IL99"/>
<dbReference type="EMBL" id="KQ964275">
    <property type="protein sequence ID" value="KXJ85757.1"/>
    <property type="molecule type" value="Genomic_DNA"/>
</dbReference>
<comment type="similarity">
    <text evidence="1 2">Belongs to the iron/ascorbate-dependent oxidoreductase family.</text>
</comment>
<evidence type="ECO:0000256" key="2">
    <source>
        <dbReference type="RuleBase" id="RU003682"/>
    </source>
</evidence>
<proteinExistence type="inferred from homology"/>
<name>A0A136IL99_9PEZI</name>
<dbReference type="PRINTS" id="PR00682">
    <property type="entry name" value="IPNSYNTHASE"/>
</dbReference>
<evidence type="ECO:0000313" key="5">
    <source>
        <dbReference type="Proteomes" id="UP000070501"/>
    </source>
</evidence>
<feature type="domain" description="Fe2OG dioxygenase" evidence="3">
    <location>
        <begin position="191"/>
        <end position="300"/>
    </location>
</feature>
<dbReference type="InterPro" id="IPR027443">
    <property type="entry name" value="IPNS-like_sf"/>
</dbReference>
<dbReference type="GO" id="GO:0016491">
    <property type="term" value="F:oxidoreductase activity"/>
    <property type="evidence" value="ECO:0007669"/>
    <property type="project" value="UniProtKB-KW"/>
</dbReference>
<dbReference type="PANTHER" id="PTHR47990">
    <property type="entry name" value="2-OXOGLUTARATE (2OG) AND FE(II)-DEPENDENT OXYGENASE SUPERFAMILY PROTEIN-RELATED"/>
    <property type="match status" value="1"/>
</dbReference>
<dbReference type="GO" id="GO:0046872">
    <property type="term" value="F:metal ion binding"/>
    <property type="evidence" value="ECO:0007669"/>
    <property type="project" value="UniProtKB-KW"/>
</dbReference>
<protein>
    <submittedName>
        <fullName evidence="4">2OG-Fe(II) oxygenase superfamily protein</fullName>
    </submittedName>
</protein>
<dbReference type="Pfam" id="PF03171">
    <property type="entry name" value="2OG-FeII_Oxy"/>
    <property type="match status" value="1"/>
</dbReference>
<keyword evidence="2" id="KW-0408">Iron</keyword>
<sequence>MGDNINSHGTELPTWHRPAKTTYDLPWADIKVLDLGKFETTSGKAELVEELRDAVLTTGFFSLTDTGFSAEEVQRQYDIAQGFFAIPQEAKSRPEYKCDFTVGNYFGYREIFEKTIMGTNVRDNVELYNFAKFTPHNESEIRHPWFDQYNAEIEAFSRKAVDVAGKVFELFALMLELPPDYFSSRHRYDAPSDDHLRYMSYRPRSAEDDAKVQDTWSRAHTDFGSLTLLWSQNVAGLQIKTSSGEWRYVPPVDGGIVCNVGDTMGFWSASYMKSTTHRVVRPPADQLDGNRLGLFYFVRPGNDVDIKPAPSPLLKRLGLVAENQEDAAPVTGLQYVRERVKNYHNHSDYGNRKGQHFQVGGLKIVDEAE</sequence>
<dbReference type="InterPro" id="IPR026992">
    <property type="entry name" value="DIOX_N"/>
</dbReference>
<dbReference type="PROSITE" id="PS51471">
    <property type="entry name" value="FE2OG_OXY"/>
    <property type="match status" value="1"/>
</dbReference>
<keyword evidence="2" id="KW-0479">Metal-binding</keyword>
<dbReference type="InterPro" id="IPR044861">
    <property type="entry name" value="IPNS-like_FE2OG_OXY"/>
</dbReference>
<keyword evidence="5" id="KW-1185">Reference proteome</keyword>
<dbReference type="Gene3D" id="2.60.120.330">
    <property type="entry name" value="B-lactam Antibiotic, Isopenicillin N Synthase, Chain"/>
    <property type="match status" value="1"/>
</dbReference>
<dbReference type="InParanoid" id="A0A136IL99"/>